<feature type="domain" description="Lipopolysaccharide assembly protein A" evidence="6">
    <location>
        <begin position="23"/>
        <end position="81"/>
    </location>
</feature>
<gene>
    <name evidence="7" type="ORF">SAMN05192580_0803</name>
</gene>
<dbReference type="RefSeq" id="WP_093311014.1">
    <property type="nucleotide sequence ID" value="NZ_FOZG01000001.1"/>
</dbReference>
<feature type="transmembrane region" description="Helical" evidence="5">
    <location>
        <begin position="44"/>
        <end position="62"/>
    </location>
</feature>
<evidence type="ECO:0000313" key="7">
    <source>
        <dbReference type="EMBL" id="SFR82039.1"/>
    </source>
</evidence>
<keyword evidence="2 5" id="KW-0812">Transmembrane</keyword>
<dbReference type="STRING" id="1166337.SAMN05192580_0803"/>
<organism evidence="7 8">
    <name type="scientific">Sphingomonas jatrophae</name>
    <dbReference type="NCBI Taxonomy" id="1166337"/>
    <lineage>
        <taxon>Bacteria</taxon>
        <taxon>Pseudomonadati</taxon>
        <taxon>Pseudomonadota</taxon>
        <taxon>Alphaproteobacteria</taxon>
        <taxon>Sphingomonadales</taxon>
        <taxon>Sphingomonadaceae</taxon>
        <taxon>Sphingomonas</taxon>
    </lineage>
</organism>
<evidence type="ECO:0000256" key="4">
    <source>
        <dbReference type="ARBA" id="ARBA00023136"/>
    </source>
</evidence>
<accession>A0A1I6JST7</accession>
<dbReference type="Proteomes" id="UP000198824">
    <property type="component" value="Unassembled WGS sequence"/>
</dbReference>
<evidence type="ECO:0000256" key="1">
    <source>
        <dbReference type="ARBA" id="ARBA00022475"/>
    </source>
</evidence>
<keyword evidence="1" id="KW-1003">Cell membrane</keyword>
<keyword evidence="4 5" id="KW-0472">Membrane</keyword>
<proteinExistence type="predicted"/>
<evidence type="ECO:0000256" key="5">
    <source>
        <dbReference type="SAM" id="Phobius"/>
    </source>
</evidence>
<name>A0A1I6JST7_9SPHN</name>
<dbReference type="AlphaFoldDB" id="A0A1I6JST7"/>
<protein>
    <recommendedName>
        <fullName evidence="6">Lipopolysaccharide assembly protein A domain-containing protein</fullName>
    </recommendedName>
</protein>
<keyword evidence="8" id="KW-1185">Reference proteome</keyword>
<evidence type="ECO:0000259" key="6">
    <source>
        <dbReference type="Pfam" id="PF06305"/>
    </source>
</evidence>
<sequence>MQFLRTLFWVVLSVIAVVFATRNWTTVPVNLWGGLVADVKLPVLLGGAFLLGLVPPFVLYRATRWQLRRRLDQAQRTIAAQGEVAATPPAPVIAPVEAQPLPPQTPVVP</sequence>
<evidence type="ECO:0000256" key="3">
    <source>
        <dbReference type="ARBA" id="ARBA00022989"/>
    </source>
</evidence>
<keyword evidence="3 5" id="KW-1133">Transmembrane helix</keyword>
<dbReference type="OrthoDB" id="7595841at2"/>
<evidence type="ECO:0000313" key="8">
    <source>
        <dbReference type="Proteomes" id="UP000198824"/>
    </source>
</evidence>
<dbReference type="Pfam" id="PF06305">
    <property type="entry name" value="LapA_dom"/>
    <property type="match status" value="1"/>
</dbReference>
<dbReference type="GO" id="GO:0005886">
    <property type="term" value="C:plasma membrane"/>
    <property type="evidence" value="ECO:0007669"/>
    <property type="project" value="InterPro"/>
</dbReference>
<dbReference type="EMBL" id="FOZG01000001">
    <property type="protein sequence ID" value="SFR82039.1"/>
    <property type="molecule type" value="Genomic_DNA"/>
</dbReference>
<dbReference type="InterPro" id="IPR010445">
    <property type="entry name" value="LapA_dom"/>
</dbReference>
<evidence type="ECO:0000256" key="2">
    <source>
        <dbReference type="ARBA" id="ARBA00022692"/>
    </source>
</evidence>
<reference evidence="7 8" key="1">
    <citation type="submission" date="2016-10" db="EMBL/GenBank/DDBJ databases">
        <authorList>
            <person name="de Groot N.N."/>
        </authorList>
    </citation>
    <scope>NUCLEOTIDE SEQUENCE [LARGE SCALE GENOMIC DNA]</scope>
    <source>
        <strain evidence="7 8">S5-249</strain>
    </source>
</reference>